<dbReference type="NCBIfam" id="TIGR00350">
    <property type="entry name" value="lytR_cpsA_psr"/>
    <property type="match status" value="1"/>
</dbReference>
<keyword evidence="2" id="KW-0472">Membrane</keyword>
<gene>
    <name evidence="4" type="ORF">G01um101477_127</name>
</gene>
<evidence type="ECO:0000313" key="4">
    <source>
        <dbReference type="EMBL" id="TSC66329.1"/>
    </source>
</evidence>
<dbReference type="InterPro" id="IPR050922">
    <property type="entry name" value="LytR/CpsA/Psr_CW_biosynth"/>
</dbReference>
<accession>A0A554JDD0</accession>
<evidence type="ECO:0000256" key="2">
    <source>
        <dbReference type="SAM" id="Phobius"/>
    </source>
</evidence>
<reference evidence="4 5" key="1">
    <citation type="submission" date="2017-07" db="EMBL/GenBank/DDBJ databases">
        <title>Mechanisms for carbon and nitrogen cycling indicate functional differentiation within the Candidate Phyla Radiation.</title>
        <authorList>
            <person name="Danczak R.E."/>
            <person name="Johnston M.D."/>
            <person name="Kenah C."/>
            <person name="Slattery M."/>
            <person name="Wrighton K.C."/>
            <person name="Wilkins M.J."/>
        </authorList>
    </citation>
    <scope>NUCLEOTIDE SEQUENCE [LARGE SCALE GENOMIC DNA]</scope>
    <source>
        <strain evidence="4">Gr01-1014_77</strain>
    </source>
</reference>
<dbReference type="Proteomes" id="UP000319613">
    <property type="component" value="Unassembled WGS sequence"/>
</dbReference>
<dbReference type="InterPro" id="IPR004474">
    <property type="entry name" value="LytR_CpsA_psr"/>
</dbReference>
<dbReference type="AlphaFoldDB" id="A0A554JDD0"/>
<dbReference type="Pfam" id="PF03816">
    <property type="entry name" value="LytR_cpsA_psr"/>
    <property type="match status" value="1"/>
</dbReference>
<feature type="domain" description="Cell envelope-related transcriptional attenuator" evidence="3">
    <location>
        <begin position="117"/>
        <end position="277"/>
    </location>
</feature>
<sequence length="461" mass="51332">MQAFKRVILLRKSLIFRYTNQATMQQFQDIQAQPKKRWFPKIFWPAIVILCIILGVLFAKAYSFGSKVFVHKSSFFKKVTTLVFSGSTSSLKGESEGRINILLLGYGGEGHDGPFLTDTVILASINPETKQVALTSIPRDYYWEDGKQKINFAFAAGYQPHHDFNEAGERALKATDKITGLDIPYFASIDFKGFEKAVDRLGGIDIQIDNSFTDSQYPNDTFGYLPPLIFEKGLEKMSGTRALQFVRSRHGTNLEDSDIARSKRQAKVLDAFKTKVQDLGILSSSGTINDLLDILADRAHTNIEPSELLHLAEILKSPDVKITSESIDLEAGMFCDGTKEEVGYVIFPCEGVSTNQVQTYFKNSFSNTAVKTEAASLILENAGRDPEYYNLIKKQLVNAGVIVYEVPYRGLPLSNSAFYKVNEDKPATISYIQQLVSTKALPKPESMTARTDLVLFVAGGK</sequence>
<dbReference type="Gene3D" id="3.40.630.190">
    <property type="entry name" value="LCP protein"/>
    <property type="match status" value="1"/>
</dbReference>
<proteinExistence type="inferred from homology"/>
<keyword evidence="2" id="KW-1133">Transmembrane helix</keyword>
<evidence type="ECO:0000313" key="5">
    <source>
        <dbReference type="Proteomes" id="UP000319613"/>
    </source>
</evidence>
<comment type="similarity">
    <text evidence="1">Belongs to the LytR/CpsA/Psr (LCP) family.</text>
</comment>
<feature type="transmembrane region" description="Helical" evidence="2">
    <location>
        <begin position="42"/>
        <end position="62"/>
    </location>
</feature>
<name>A0A554JDD0_9BACT</name>
<keyword evidence="2" id="KW-0812">Transmembrane</keyword>
<organism evidence="4 5">
    <name type="scientific">Candidatus Doudnabacteria bacterium Gr01-1014_77</name>
    <dbReference type="NCBI Taxonomy" id="2017133"/>
    <lineage>
        <taxon>Bacteria</taxon>
        <taxon>Candidatus Doudnaibacteriota</taxon>
    </lineage>
</organism>
<protein>
    <submittedName>
        <fullName evidence="4">Cell envelope-related transcriptional attenuator</fullName>
    </submittedName>
</protein>
<evidence type="ECO:0000256" key="1">
    <source>
        <dbReference type="ARBA" id="ARBA00006068"/>
    </source>
</evidence>
<comment type="caution">
    <text evidence="4">The sequence shown here is derived from an EMBL/GenBank/DDBJ whole genome shotgun (WGS) entry which is preliminary data.</text>
</comment>
<evidence type="ECO:0000259" key="3">
    <source>
        <dbReference type="Pfam" id="PF03816"/>
    </source>
</evidence>
<dbReference type="PANTHER" id="PTHR33392:SF6">
    <property type="entry name" value="POLYISOPRENYL-TEICHOIC ACID--PEPTIDOGLYCAN TEICHOIC ACID TRANSFERASE TAGU"/>
    <property type="match status" value="1"/>
</dbReference>
<dbReference type="EMBL" id="VMFF01000008">
    <property type="protein sequence ID" value="TSC66329.1"/>
    <property type="molecule type" value="Genomic_DNA"/>
</dbReference>
<dbReference type="PANTHER" id="PTHR33392">
    <property type="entry name" value="POLYISOPRENYL-TEICHOIC ACID--PEPTIDOGLYCAN TEICHOIC ACID TRANSFERASE TAGU"/>
    <property type="match status" value="1"/>
</dbReference>